<feature type="compositionally biased region" description="Low complexity" evidence="1">
    <location>
        <begin position="823"/>
        <end position="837"/>
    </location>
</feature>
<feature type="compositionally biased region" description="Low complexity" evidence="1">
    <location>
        <begin position="422"/>
        <end position="434"/>
    </location>
</feature>
<accession>A0A9P5NAL8</accession>
<gene>
    <name evidence="2" type="ORF">CPB84DRAFT_704831</name>
</gene>
<feature type="compositionally biased region" description="Acidic residues" evidence="1">
    <location>
        <begin position="275"/>
        <end position="285"/>
    </location>
</feature>
<feature type="compositionally biased region" description="Polar residues" evidence="1">
    <location>
        <begin position="235"/>
        <end position="245"/>
    </location>
</feature>
<feature type="compositionally biased region" description="Low complexity" evidence="1">
    <location>
        <begin position="388"/>
        <end position="399"/>
    </location>
</feature>
<feature type="compositionally biased region" description="Low complexity" evidence="1">
    <location>
        <begin position="345"/>
        <end position="360"/>
    </location>
</feature>
<feature type="compositionally biased region" description="Low complexity" evidence="1">
    <location>
        <begin position="37"/>
        <end position="49"/>
    </location>
</feature>
<feature type="compositionally biased region" description="Polar residues" evidence="1">
    <location>
        <begin position="409"/>
        <end position="421"/>
    </location>
</feature>
<feature type="compositionally biased region" description="Gly residues" evidence="1">
    <location>
        <begin position="858"/>
        <end position="871"/>
    </location>
</feature>
<feature type="compositionally biased region" description="Pro residues" evidence="1">
    <location>
        <begin position="378"/>
        <end position="387"/>
    </location>
</feature>
<feature type="compositionally biased region" description="Low complexity" evidence="1">
    <location>
        <begin position="88"/>
        <end position="97"/>
    </location>
</feature>
<proteinExistence type="predicted"/>
<protein>
    <submittedName>
        <fullName evidence="2">Uncharacterized protein</fullName>
    </submittedName>
</protein>
<feature type="compositionally biased region" description="Low complexity" evidence="1">
    <location>
        <begin position="845"/>
        <end position="857"/>
    </location>
</feature>
<feature type="compositionally biased region" description="Low complexity" evidence="1">
    <location>
        <begin position="782"/>
        <end position="791"/>
    </location>
</feature>
<feature type="compositionally biased region" description="Basic and acidic residues" evidence="1">
    <location>
        <begin position="574"/>
        <end position="584"/>
    </location>
</feature>
<evidence type="ECO:0000313" key="3">
    <source>
        <dbReference type="Proteomes" id="UP000724874"/>
    </source>
</evidence>
<feature type="compositionally biased region" description="Low complexity" evidence="1">
    <location>
        <begin position="146"/>
        <end position="168"/>
    </location>
</feature>
<keyword evidence="3" id="KW-1185">Reference proteome</keyword>
<feature type="compositionally biased region" description="Low complexity" evidence="1">
    <location>
        <begin position="705"/>
        <end position="718"/>
    </location>
</feature>
<feature type="region of interest" description="Disordered" evidence="1">
    <location>
        <begin position="1"/>
        <end position="622"/>
    </location>
</feature>
<feature type="compositionally biased region" description="Polar residues" evidence="1">
    <location>
        <begin position="98"/>
        <end position="107"/>
    </location>
</feature>
<dbReference type="OrthoDB" id="10691769at2759"/>
<feature type="region of interest" description="Disordered" evidence="1">
    <location>
        <begin position="643"/>
        <end position="882"/>
    </location>
</feature>
<dbReference type="Proteomes" id="UP000724874">
    <property type="component" value="Unassembled WGS sequence"/>
</dbReference>
<feature type="compositionally biased region" description="Low complexity" evidence="1">
    <location>
        <begin position="294"/>
        <end position="303"/>
    </location>
</feature>
<feature type="compositionally biased region" description="Polar residues" evidence="1">
    <location>
        <begin position="765"/>
        <end position="781"/>
    </location>
</feature>
<feature type="compositionally biased region" description="Pro residues" evidence="1">
    <location>
        <begin position="542"/>
        <end position="551"/>
    </location>
</feature>
<evidence type="ECO:0000313" key="2">
    <source>
        <dbReference type="EMBL" id="KAF8872211.1"/>
    </source>
</evidence>
<evidence type="ECO:0000256" key="1">
    <source>
        <dbReference type="SAM" id="MobiDB-lite"/>
    </source>
</evidence>
<feature type="compositionally biased region" description="Pro residues" evidence="1">
    <location>
        <begin position="50"/>
        <end position="63"/>
    </location>
</feature>
<feature type="compositionally biased region" description="Low complexity" evidence="1">
    <location>
        <begin position="597"/>
        <end position="619"/>
    </location>
</feature>
<dbReference type="AlphaFoldDB" id="A0A9P5NAL8"/>
<reference evidence="2" key="1">
    <citation type="submission" date="2020-11" db="EMBL/GenBank/DDBJ databases">
        <authorList>
            <consortium name="DOE Joint Genome Institute"/>
            <person name="Ahrendt S."/>
            <person name="Riley R."/>
            <person name="Andreopoulos W."/>
            <person name="LaButti K."/>
            <person name="Pangilinan J."/>
            <person name="Ruiz-duenas F.J."/>
            <person name="Barrasa J.M."/>
            <person name="Sanchez-Garcia M."/>
            <person name="Camarero S."/>
            <person name="Miyauchi S."/>
            <person name="Serrano A."/>
            <person name="Linde D."/>
            <person name="Babiker R."/>
            <person name="Drula E."/>
            <person name="Ayuso-Fernandez I."/>
            <person name="Pacheco R."/>
            <person name="Padilla G."/>
            <person name="Ferreira P."/>
            <person name="Barriuso J."/>
            <person name="Kellner H."/>
            <person name="Castanera R."/>
            <person name="Alfaro M."/>
            <person name="Ramirez L."/>
            <person name="Pisabarro A.G."/>
            <person name="Kuo A."/>
            <person name="Tritt A."/>
            <person name="Lipzen A."/>
            <person name="He G."/>
            <person name="Yan M."/>
            <person name="Ng V."/>
            <person name="Cullen D."/>
            <person name="Martin F."/>
            <person name="Rosso M.-N."/>
            <person name="Henrissat B."/>
            <person name="Hibbett D."/>
            <person name="Martinez A.T."/>
            <person name="Grigoriev I.V."/>
        </authorList>
    </citation>
    <scope>NUCLEOTIDE SEQUENCE</scope>
    <source>
        <strain evidence="2">AH 44721</strain>
    </source>
</reference>
<name>A0A9P5NAL8_GYMJU</name>
<organism evidence="2 3">
    <name type="scientific">Gymnopilus junonius</name>
    <name type="common">Spectacular rustgill mushroom</name>
    <name type="synonym">Gymnopilus spectabilis subsp. junonius</name>
    <dbReference type="NCBI Taxonomy" id="109634"/>
    <lineage>
        <taxon>Eukaryota</taxon>
        <taxon>Fungi</taxon>
        <taxon>Dikarya</taxon>
        <taxon>Basidiomycota</taxon>
        <taxon>Agaricomycotina</taxon>
        <taxon>Agaricomycetes</taxon>
        <taxon>Agaricomycetidae</taxon>
        <taxon>Agaricales</taxon>
        <taxon>Agaricineae</taxon>
        <taxon>Hymenogastraceae</taxon>
        <taxon>Gymnopilus</taxon>
    </lineage>
</organism>
<feature type="compositionally biased region" description="Basic and acidic residues" evidence="1">
    <location>
        <begin position="500"/>
        <end position="512"/>
    </location>
</feature>
<feature type="compositionally biased region" description="Basic residues" evidence="1">
    <location>
        <begin position="518"/>
        <end position="528"/>
    </location>
</feature>
<feature type="compositionally biased region" description="Pro residues" evidence="1">
    <location>
        <begin position="23"/>
        <end position="36"/>
    </location>
</feature>
<sequence>MPPGTTLRPPKRTPVPLLLESFPVPPSHIPPTPTTPLPLSSTTSSHHPPLSGPPSTPLPPVPGPSRISEHEQLLLLSSAVNRSRRSSKYSVTSSSQRESVISVTSSAGVHLGASSRTSIASDGAKSPPAARASPLPPSHKRERDSTLSSSGSSSSGRPSISISSTSPSATTRLAAPGADQPQLTRLSISPIPLSDIEDDDDSDLVPPHVMPSPTLPRAASTSVSASGEWIGNGNGNTQMPTSSFSSRRHHHQPHHEANESISSIDMRDLLGLDTVQDEDEEEDEPLGGLPPLPLSKSSYSPSKLLRHHHQASLADPIDPHTIYTRTKPEDRPAPSASASRHKKSSPSIGSFSLPSSSKYSPVTTLAPFVPSSSGRGPASPPLPPLLPPAALSLSSAYGPAEEKGVLPPSVSTTTQLSMSTISNSPLLESSSLPYDDPDPDSEAVLDSILDLGPVSPSPSSLSVSQLSLSQLSMSPSPSPSFSSSVSPSSSSLGVSSPTVKDMRLGLRAERTRSAGLKHVLRARSRSRSVAKERERMPEPGVGLPPVPPVPLGPGGGLGDVSSTLGAGVDVEAEALNKPRDDGFLRVDQGSMEDKRNSSASTASGFTATSTSGSGSASEGVGLGLTGHEMGKVLSGIVITQTTMTEVEDVSQGGDEDRRTGRKEMTLDELGLGSPRLLPARSLPKSQGKLELQAQPQLQSPPPPSHSHLPTTPASPTSSPKKDKSIVFPPQKSTTTRTPLDPDPEPSSQATPKAASKMSMSASTPQSEPRSISTSQLNPTAQSKSTSQSRSVSHLKLVQARGGDDPRAPSPDIATILSTTPRPALSKSLSSSSSAARSRAGRTRSRVSSAGSSKSRSGSGAGAVGAGAGAGQMGKRRVSEGSTTQYFSSSLTLSRTSTMSSGASRLSGASASAGMGRTKSLEGRALRAGEAAVAQGQGRRRSMMRSWRGCWRGRGVSSRMERVGMGMGMEVIQIRVWICIRRYRKSLSLYLIFFEKRVQRGGGRCVRSVSLFFTLFGSLKVRLCFSFPSFLSSCPFLS</sequence>
<dbReference type="EMBL" id="JADNYJ010000275">
    <property type="protein sequence ID" value="KAF8872211.1"/>
    <property type="molecule type" value="Genomic_DNA"/>
</dbReference>
<feature type="compositionally biased region" description="Low complexity" evidence="1">
    <location>
        <begin position="749"/>
        <end position="764"/>
    </location>
</feature>
<feature type="compositionally biased region" description="Low complexity" evidence="1">
    <location>
        <begin position="451"/>
        <end position="497"/>
    </location>
</feature>
<comment type="caution">
    <text evidence="2">The sequence shown here is derived from an EMBL/GenBank/DDBJ whole genome shotgun (WGS) entry which is preliminary data.</text>
</comment>
<feature type="compositionally biased region" description="Basic and acidic residues" evidence="1">
    <location>
        <begin position="654"/>
        <end position="665"/>
    </location>
</feature>
<feature type="region of interest" description="Disordered" evidence="1">
    <location>
        <begin position="897"/>
        <end position="916"/>
    </location>
</feature>